<evidence type="ECO:0000259" key="4">
    <source>
        <dbReference type="PROSITE" id="PS51077"/>
    </source>
</evidence>
<dbReference type="InterPro" id="IPR005471">
    <property type="entry name" value="Tscrpt_reg_IclR_N"/>
</dbReference>
<dbReference type="SUPFAM" id="SSF46785">
    <property type="entry name" value="Winged helix' DNA-binding domain"/>
    <property type="match status" value="1"/>
</dbReference>
<accession>A0ABT6M7A4</accession>
<dbReference type="PROSITE" id="PS51078">
    <property type="entry name" value="ICLR_ED"/>
    <property type="match status" value="1"/>
</dbReference>
<keyword evidence="7" id="KW-1185">Reference proteome</keyword>
<evidence type="ECO:0000256" key="2">
    <source>
        <dbReference type="ARBA" id="ARBA00023125"/>
    </source>
</evidence>
<organism evidence="6 7">
    <name type="scientific">Prescottella agglutinans</name>
    <dbReference type="NCBI Taxonomy" id="1644129"/>
    <lineage>
        <taxon>Bacteria</taxon>
        <taxon>Bacillati</taxon>
        <taxon>Actinomycetota</taxon>
        <taxon>Actinomycetes</taxon>
        <taxon>Mycobacteriales</taxon>
        <taxon>Nocardiaceae</taxon>
        <taxon>Prescottella</taxon>
    </lineage>
</organism>
<dbReference type="Proteomes" id="UP001160334">
    <property type="component" value="Unassembled WGS sequence"/>
</dbReference>
<dbReference type="Pfam" id="PF01614">
    <property type="entry name" value="IclR_C"/>
    <property type="match status" value="1"/>
</dbReference>
<dbReference type="InterPro" id="IPR014757">
    <property type="entry name" value="Tscrpt_reg_IclR_C"/>
</dbReference>
<proteinExistence type="predicted"/>
<dbReference type="EMBL" id="JARXVC010000003">
    <property type="protein sequence ID" value="MDH6280177.1"/>
    <property type="molecule type" value="Genomic_DNA"/>
</dbReference>
<feature type="domain" description="HTH iclR-type" evidence="4">
    <location>
        <begin position="20"/>
        <end position="80"/>
    </location>
</feature>
<evidence type="ECO:0000313" key="7">
    <source>
        <dbReference type="Proteomes" id="UP001160334"/>
    </source>
</evidence>
<dbReference type="InterPro" id="IPR036388">
    <property type="entry name" value="WH-like_DNA-bd_sf"/>
</dbReference>
<reference evidence="6 7" key="1">
    <citation type="submission" date="2023-04" db="EMBL/GenBank/DDBJ databases">
        <title>Forest soil microbial communities from Buena Vista Peninsula, Colon Province, Panama.</title>
        <authorList>
            <person name="Bouskill N."/>
        </authorList>
    </citation>
    <scope>NUCLEOTIDE SEQUENCE [LARGE SCALE GENOMIC DNA]</scope>
    <source>
        <strain evidence="6 7">CFH S0262</strain>
    </source>
</reference>
<dbReference type="PANTHER" id="PTHR30136">
    <property type="entry name" value="HELIX-TURN-HELIX TRANSCRIPTIONAL REGULATOR, ICLR FAMILY"/>
    <property type="match status" value="1"/>
</dbReference>
<dbReference type="InterPro" id="IPR050707">
    <property type="entry name" value="HTH_MetabolicPath_Reg"/>
</dbReference>
<dbReference type="Gene3D" id="1.10.10.10">
    <property type="entry name" value="Winged helix-like DNA-binding domain superfamily/Winged helix DNA-binding domain"/>
    <property type="match status" value="1"/>
</dbReference>
<dbReference type="SMART" id="SM00346">
    <property type="entry name" value="HTH_ICLR"/>
    <property type="match status" value="1"/>
</dbReference>
<evidence type="ECO:0000313" key="6">
    <source>
        <dbReference type="EMBL" id="MDH6280177.1"/>
    </source>
</evidence>
<dbReference type="SUPFAM" id="SSF55781">
    <property type="entry name" value="GAF domain-like"/>
    <property type="match status" value="1"/>
</dbReference>
<keyword evidence="3" id="KW-0804">Transcription</keyword>
<evidence type="ECO:0000259" key="5">
    <source>
        <dbReference type="PROSITE" id="PS51078"/>
    </source>
</evidence>
<dbReference type="RefSeq" id="WP_280759533.1">
    <property type="nucleotide sequence ID" value="NZ_JARXVC010000003.1"/>
</dbReference>
<keyword evidence="1" id="KW-0805">Transcription regulation</keyword>
<name>A0ABT6M7A4_9NOCA</name>
<keyword evidence="2 6" id="KW-0238">DNA-binding</keyword>
<dbReference type="InterPro" id="IPR036390">
    <property type="entry name" value="WH_DNA-bd_sf"/>
</dbReference>
<evidence type="ECO:0000256" key="1">
    <source>
        <dbReference type="ARBA" id="ARBA00023015"/>
    </source>
</evidence>
<comment type="caution">
    <text evidence="6">The sequence shown here is derived from an EMBL/GenBank/DDBJ whole genome shotgun (WGS) entry which is preliminary data.</text>
</comment>
<feature type="domain" description="IclR-ED" evidence="5">
    <location>
        <begin position="81"/>
        <end position="258"/>
    </location>
</feature>
<evidence type="ECO:0000256" key="3">
    <source>
        <dbReference type="ARBA" id="ARBA00023163"/>
    </source>
</evidence>
<dbReference type="GO" id="GO:0003677">
    <property type="term" value="F:DNA binding"/>
    <property type="evidence" value="ECO:0007669"/>
    <property type="project" value="UniProtKB-KW"/>
</dbReference>
<dbReference type="Pfam" id="PF09339">
    <property type="entry name" value="HTH_IclR"/>
    <property type="match status" value="1"/>
</dbReference>
<dbReference type="PANTHER" id="PTHR30136:SF35">
    <property type="entry name" value="HTH-TYPE TRANSCRIPTIONAL REGULATOR RV1719"/>
    <property type="match status" value="1"/>
</dbReference>
<protein>
    <submittedName>
        <fullName evidence="6">DNA-binding IclR family transcriptional regulator</fullName>
    </submittedName>
</protein>
<sequence>MAEVGSDCALATAVGNELPSSMIERTTLILDEFHSYASQLTIAELAYRTQLPRSTVHRILSQLARMNWVEHTAVGYRLGGRALSFGGGIHREIRSAAASLLHELKMQTGMVVHLVVLDGSDSLYLDKVGGRFAMALPSHVGGRHPAHATAGGKSILAWLDPNHVNRLYEDGLSCCTDRTITDLSTLHRELERIRKGHGLAFERGESVRGVACVGVAVRGHDGPIAAISLCGDARTAQLECVAPTVADAAQEISRNLRPYPVGQGLRGWGQ</sequence>
<dbReference type="PROSITE" id="PS51077">
    <property type="entry name" value="HTH_ICLR"/>
    <property type="match status" value="1"/>
</dbReference>
<dbReference type="InterPro" id="IPR029016">
    <property type="entry name" value="GAF-like_dom_sf"/>
</dbReference>
<gene>
    <name evidence="6" type="ORF">M2280_001389</name>
</gene>
<dbReference type="Gene3D" id="3.30.450.40">
    <property type="match status" value="1"/>
</dbReference>